<keyword evidence="2" id="KW-0680">Restriction system</keyword>
<comment type="similarity">
    <text evidence="1">Belongs to the type-I restriction system S methylase family.</text>
</comment>
<evidence type="ECO:0000256" key="3">
    <source>
        <dbReference type="ARBA" id="ARBA00023125"/>
    </source>
</evidence>
<keyword evidence="6" id="KW-0378">Hydrolase</keyword>
<dbReference type="EMBL" id="JAAIFS010000004">
    <property type="protein sequence ID" value="NEV88853.1"/>
    <property type="molecule type" value="Genomic_DNA"/>
</dbReference>
<name>A0A6B3QLD2_STRTE</name>
<reference evidence="6" key="1">
    <citation type="journal article" date="2020" name="Microorganisms">
        <title>Isolation, Genomic and Metabolomic Characterization of Streptomyces tendae VITAKN with Quorum Sensing Inhibitory Activity from Southern India.</title>
        <authorList>
            <person name="Ishaque N.M."/>
            <person name="Burgsdorf I."/>
            <person name="Limlingan Malit J.J."/>
            <person name="Saha S."/>
            <person name="Teta R."/>
            <person name="Ewe D."/>
            <person name="Kannabiran K."/>
            <person name="Hrouzek P."/>
            <person name="Steindler L."/>
            <person name="Costantino V."/>
            <person name="Saurav K."/>
        </authorList>
    </citation>
    <scope>NUCLEOTIDE SEQUENCE</scope>
    <source>
        <strain evidence="6">VITAKN</strain>
    </source>
</reference>
<keyword evidence="6" id="KW-0540">Nuclease</keyword>
<evidence type="ECO:0000256" key="1">
    <source>
        <dbReference type="ARBA" id="ARBA00010923"/>
    </source>
</evidence>
<dbReference type="PANTHER" id="PTHR30408">
    <property type="entry name" value="TYPE-1 RESTRICTION ENZYME ECOKI SPECIFICITY PROTEIN"/>
    <property type="match status" value="1"/>
</dbReference>
<dbReference type="AlphaFoldDB" id="A0A6B3QLD2"/>
<protein>
    <submittedName>
        <fullName evidence="6">Restriction endonuclease subunit S</fullName>
    </submittedName>
</protein>
<evidence type="ECO:0000256" key="4">
    <source>
        <dbReference type="SAM" id="Coils"/>
    </source>
</evidence>
<evidence type="ECO:0000313" key="6">
    <source>
        <dbReference type="EMBL" id="NEV88853.1"/>
    </source>
</evidence>
<dbReference type="InterPro" id="IPR052021">
    <property type="entry name" value="Type-I_RS_S_subunit"/>
</dbReference>
<dbReference type="GO" id="GO:0003677">
    <property type="term" value="F:DNA binding"/>
    <property type="evidence" value="ECO:0007669"/>
    <property type="project" value="UniProtKB-KW"/>
</dbReference>
<keyword evidence="6" id="KW-0255">Endonuclease</keyword>
<keyword evidence="3" id="KW-0238">DNA-binding</keyword>
<dbReference type="InterPro" id="IPR044946">
    <property type="entry name" value="Restrct_endonuc_typeI_TRD_sf"/>
</dbReference>
<dbReference type="CDD" id="cd17267">
    <property type="entry name" value="RMtype1_S_EcoAO83I-TRD1-CR1_like"/>
    <property type="match status" value="1"/>
</dbReference>
<gene>
    <name evidence="6" type="ORF">GUR47_19555</name>
</gene>
<organism evidence="6">
    <name type="scientific">Streptomyces tendae</name>
    <dbReference type="NCBI Taxonomy" id="1932"/>
    <lineage>
        <taxon>Bacteria</taxon>
        <taxon>Bacillati</taxon>
        <taxon>Actinomycetota</taxon>
        <taxon>Actinomycetes</taxon>
        <taxon>Kitasatosporales</taxon>
        <taxon>Streptomycetaceae</taxon>
        <taxon>Streptomyces</taxon>
    </lineage>
</organism>
<keyword evidence="4" id="KW-0175">Coiled coil</keyword>
<feature type="coiled-coil region" evidence="4">
    <location>
        <begin position="332"/>
        <end position="359"/>
    </location>
</feature>
<dbReference type="PANTHER" id="PTHR30408:SF12">
    <property type="entry name" value="TYPE I RESTRICTION ENZYME MJAVIII SPECIFICITY SUBUNIT"/>
    <property type="match status" value="1"/>
</dbReference>
<feature type="domain" description="Type I restriction modification DNA specificity" evidence="5">
    <location>
        <begin position="14"/>
        <end position="163"/>
    </location>
</feature>
<dbReference type="SUPFAM" id="SSF116734">
    <property type="entry name" value="DNA methylase specificity domain"/>
    <property type="match status" value="2"/>
</dbReference>
<dbReference type="RefSeq" id="WP_164459180.1">
    <property type="nucleotide sequence ID" value="NZ_JAAIFS010000004.1"/>
</dbReference>
<evidence type="ECO:0000259" key="5">
    <source>
        <dbReference type="Pfam" id="PF01420"/>
    </source>
</evidence>
<proteinExistence type="inferred from homology"/>
<dbReference type="Gene3D" id="3.90.220.20">
    <property type="entry name" value="DNA methylase specificity domains"/>
    <property type="match status" value="2"/>
</dbReference>
<evidence type="ECO:0000256" key="2">
    <source>
        <dbReference type="ARBA" id="ARBA00022747"/>
    </source>
</evidence>
<sequence length="385" mass="41901">MRWCGSSWGGSVTEWRETTLDQLVKLQRGHDLPTSQRRAGSVPVMGAAGQSGTHDTEMAKAPGVVLGRAGASMGKATYCDVDFWPLNTALYVTDFQGNDPRFTYYLLDRIDFSGYNSGAAQPMLNRNYITQIPISLPEPAEQRAISAVAGSLDDKIAVNERIAAAARELGLALYSQSLYDGDSAEVAVESFTTAVTRGIAPKYTDSSDELTVLNQKCIRDGRVTLEPARLTLREKVKAPKLLQRNDVLVNSTGVGTLGRVARWTLDMDATVDSHITIVRFNEDKVDPVCAGFAMLRAQPEIEAMGEGSTGQTELRRSQVGELELTLPGSAGQKELRPKLDALEERADQALRESLALADLRDTLLPQLMSGSLRVRDAEKIVEDAV</sequence>
<dbReference type="GO" id="GO:0009307">
    <property type="term" value="P:DNA restriction-modification system"/>
    <property type="evidence" value="ECO:0007669"/>
    <property type="project" value="UniProtKB-KW"/>
</dbReference>
<comment type="caution">
    <text evidence="6">The sequence shown here is derived from an EMBL/GenBank/DDBJ whole genome shotgun (WGS) entry which is preliminary data.</text>
</comment>
<accession>A0A6B3QLD2</accession>
<dbReference type="GO" id="GO:0004519">
    <property type="term" value="F:endonuclease activity"/>
    <property type="evidence" value="ECO:0007669"/>
    <property type="project" value="UniProtKB-KW"/>
</dbReference>
<dbReference type="InterPro" id="IPR000055">
    <property type="entry name" value="Restrct_endonuc_typeI_TRD"/>
</dbReference>
<dbReference type="Pfam" id="PF01420">
    <property type="entry name" value="Methylase_S"/>
    <property type="match status" value="1"/>
</dbReference>